<feature type="domain" description="SRCR" evidence="12">
    <location>
        <begin position="385"/>
        <end position="486"/>
    </location>
</feature>
<feature type="domain" description="SRCR" evidence="12">
    <location>
        <begin position="851"/>
        <end position="966"/>
    </location>
</feature>
<feature type="disulfide bond" evidence="9">
    <location>
        <begin position="1055"/>
        <end position="1065"/>
    </location>
</feature>
<dbReference type="Gene3D" id="3.10.250.10">
    <property type="entry name" value="SRCR-like domain"/>
    <property type="match status" value="10"/>
</dbReference>
<evidence type="ECO:0000256" key="9">
    <source>
        <dbReference type="PROSITE-ProRule" id="PRU00196"/>
    </source>
</evidence>
<feature type="disulfide bond" evidence="9">
    <location>
        <begin position="1162"/>
        <end position="1172"/>
    </location>
</feature>
<evidence type="ECO:0000256" key="6">
    <source>
        <dbReference type="ARBA" id="ARBA00023136"/>
    </source>
</evidence>
<dbReference type="Pfam" id="PF26284">
    <property type="entry name" value="DUF8077"/>
    <property type="match status" value="1"/>
</dbReference>
<evidence type="ECO:0000256" key="7">
    <source>
        <dbReference type="ARBA" id="ARBA00023157"/>
    </source>
</evidence>
<name>A0AAD9PRF8_ACRCE</name>
<feature type="domain" description="SRCR" evidence="12">
    <location>
        <begin position="607"/>
        <end position="720"/>
    </location>
</feature>
<dbReference type="GO" id="GO:0016020">
    <property type="term" value="C:membrane"/>
    <property type="evidence" value="ECO:0007669"/>
    <property type="project" value="UniProtKB-SubCell"/>
</dbReference>
<feature type="domain" description="SRCR" evidence="12">
    <location>
        <begin position="157"/>
        <end position="260"/>
    </location>
</feature>
<feature type="disulfide bond" evidence="9">
    <location>
        <begin position="336"/>
        <end position="346"/>
    </location>
</feature>
<evidence type="ECO:0000256" key="8">
    <source>
        <dbReference type="ARBA" id="ARBA00023180"/>
    </source>
</evidence>
<keyword evidence="8" id="KW-0325">Glycoprotein</keyword>
<accession>A0AAD9PRF8</accession>
<feature type="disulfide bond" evidence="9">
    <location>
        <begin position="682"/>
        <end position="692"/>
    </location>
</feature>
<comment type="caution">
    <text evidence="13">The sequence shown here is derived from an EMBL/GenBank/DDBJ whole genome shotgun (WGS) entry which is preliminary data.</text>
</comment>
<protein>
    <submittedName>
        <fullName evidence="13">Deleted in malignant brain tumors 1 protein</fullName>
    </submittedName>
</protein>
<dbReference type="Pfam" id="PF00530">
    <property type="entry name" value="SRCR"/>
    <property type="match status" value="10"/>
</dbReference>
<evidence type="ECO:0000259" key="12">
    <source>
        <dbReference type="PROSITE" id="PS50287"/>
    </source>
</evidence>
<feature type="domain" description="SRCR" evidence="12">
    <location>
        <begin position="496"/>
        <end position="596"/>
    </location>
</feature>
<evidence type="ECO:0000256" key="11">
    <source>
        <dbReference type="SAM" id="SignalP"/>
    </source>
</evidence>
<feature type="disulfide bond" evidence="9">
    <location>
        <begin position="931"/>
        <end position="941"/>
    </location>
</feature>
<feature type="disulfide bond" evidence="9">
    <location>
        <begin position="534"/>
        <end position="595"/>
    </location>
</feature>
<evidence type="ECO:0000256" key="4">
    <source>
        <dbReference type="ARBA" id="ARBA00022737"/>
    </source>
</evidence>
<dbReference type="PANTHER" id="PTHR19331">
    <property type="entry name" value="SCAVENGER RECEPTOR DOMAIN-CONTAINING"/>
    <property type="match status" value="1"/>
</dbReference>
<feature type="chain" id="PRO_5042145088" evidence="11">
    <location>
        <begin position="24"/>
        <end position="1486"/>
    </location>
</feature>
<keyword evidence="5 10" id="KW-1133">Transmembrane helix</keyword>
<keyword evidence="4" id="KW-0677">Repeat</keyword>
<organism evidence="13 14">
    <name type="scientific">Acropora cervicornis</name>
    <name type="common">Staghorn coral</name>
    <dbReference type="NCBI Taxonomy" id="6130"/>
    <lineage>
        <taxon>Eukaryota</taxon>
        <taxon>Metazoa</taxon>
        <taxon>Cnidaria</taxon>
        <taxon>Anthozoa</taxon>
        <taxon>Hexacorallia</taxon>
        <taxon>Scleractinia</taxon>
        <taxon>Astrocoeniina</taxon>
        <taxon>Acroporidae</taxon>
        <taxon>Acropora</taxon>
    </lineage>
</organism>
<feature type="disulfide bond" evidence="9">
    <location>
        <begin position="454"/>
        <end position="464"/>
    </location>
</feature>
<feature type="disulfide bond" evidence="9">
    <location>
        <begin position="809"/>
        <end position="819"/>
    </location>
</feature>
<evidence type="ECO:0000313" key="14">
    <source>
        <dbReference type="Proteomes" id="UP001249851"/>
    </source>
</evidence>
<dbReference type="InterPro" id="IPR000742">
    <property type="entry name" value="EGF"/>
</dbReference>
<evidence type="ECO:0000256" key="3">
    <source>
        <dbReference type="ARBA" id="ARBA00022729"/>
    </source>
</evidence>
<feature type="signal peptide" evidence="11">
    <location>
        <begin position="1"/>
        <end position="23"/>
    </location>
</feature>
<feature type="domain" description="SRCR" evidence="12">
    <location>
        <begin position="977"/>
        <end position="1084"/>
    </location>
</feature>
<dbReference type="InterPro" id="IPR001190">
    <property type="entry name" value="SRCR"/>
</dbReference>
<gene>
    <name evidence="13" type="ORF">P5673_032290</name>
</gene>
<evidence type="ECO:0000313" key="13">
    <source>
        <dbReference type="EMBL" id="KAK2547680.1"/>
    </source>
</evidence>
<feature type="domain" description="SRCR" evidence="12">
    <location>
        <begin position="40"/>
        <end position="144"/>
    </location>
</feature>
<dbReference type="SUPFAM" id="SSF56487">
    <property type="entry name" value="SRCR-like"/>
    <property type="match status" value="10"/>
</dbReference>
<evidence type="ECO:0000256" key="5">
    <source>
        <dbReference type="ARBA" id="ARBA00022989"/>
    </source>
</evidence>
<comment type="caution">
    <text evidence="9">Lacks conserved residue(s) required for the propagation of feature annotation.</text>
</comment>
<feature type="domain" description="SRCR" evidence="12">
    <location>
        <begin position="731"/>
        <end position="841"/>
    </location>
</feature>
<dbReference type="PRINTS" id="PR00258">
    <property type="entry name" value="SPERACTRCPTR"/>
</dbReference>
<dbReference type="InterPro" id="IPR036772">
    <property type="entry name" value="SRCR-like_dom_sf"/>
</dbReference>
<proteinExistence type="predicted"/>
<keyword evidence="7 9" id="KW-1015">Disulfide bond</keyword>
<dbReference type="PROSITE" id="PS00022">
    <property type="entry name" value="EGF_1"/>
    <property type="match status" value="1"/>
</dbReference>
<keyword evidence="3 11" id="KW-0732">Signal</keyword>
<feature type="disulfide bond" evidence="9">
    <location>
        <begin position="565"/>
        <end position="575"/>
    </location>
</feature>
<evidence type="ECO:0000256" key="10">
    <source>
        <dbReference type="SAM" id="Phobius"/>
    </source>
</evidence>
<dbReference type="PANTHER" id="PTHR19331:SF465">
    <property type="entry name" value="EGG PEPTIDE SPERACT RECEPTOR"/>
    <property type="match status" value="1"/>
</dbReference>
<keyword evidence="2 10" id="KW-0812">Transmembrane</keyword>
<evidence type="ECO:0000256" key="2">
    <source>
        <dbReference type="ARBA" id="ARBA00022692"/>
    </source>
</evidence>
<evidence type="ECO:0000256" key="1">
    <source>
        <dbReference type="ARBA" id="ARBA00004167"/>
    </source>
</evidence>
<reference evidence="13" key="1">
    <citation type="journal article" date="2023" name="G3 (Bethesda)">
        <title>Whole genome assembly and annotation of the endangered Caribbean coral Acropora cervicornis.</title>
        <authorList>
            <person name="Selwyn J.D."/>
            <person name="Vollmer S.V."/>
        </authorList>
    </citation>
    <scope>NUCLEOTIDE SEQUENCE</scope>
    <source>
        <strain evidence="13">K2</strain>
    </source>
</reference>
<dbReference type="FunFam" id="3.10.250.10:FF:000001">
    <property type="entry name" value="Lysyl oxidase 4 isoform X1"/>
    <property type="match status" value="3"/>
</dbReference>
<dbReference type="FunFam" id="3.10.250.10:FF:000016">
    <property type="entry name" value="Scavenger receptor cysteine-rich protein type 12"/>
    <property type="match status" value="6"/>
</dbReference>
<feature type="disulfide bond" evidence="9">
    <location>
        <begin position="65"/>
        <end position="129"/>
    </location>
</feature>
<sequence>MLFLVYNAFFFASLSHLSHLTLAVKKAAGEKSTTTRELQVRLINGFAPYAGQVAVYRRGTWVAVCDDGWDEKDATVVCLELGYPGVTIVTKEMFFGVPGRIKIEQLGCYGNETKLSECSFKTTRKMSQCLNRNRRHREAGVICEVGNHTDPRDIPKIRLTGPPYREGAGHVEVYINRHWGRVCDSEWSYYEAKVVCRQLGYSDAERSTCCGWYFGAGSGPPLMAYATCKGNETTLFHCPHVGATKGLGCGIRDTAGVICKLRKPYVRLVGSLLPNAGFVQIRHQGRWGSFCDWDWGLIQGHVVCRELGFSRAIYTTIGGIFDKQSDWPIWIEETKCIGNESSIFKCDLTYIRNIRRQSDICNHRHFAGVICESNKETGLNESAAVRLQGSNMTHMGRVEIKQEGFWHDVCSIGWEKQDADVVCRQLGYPEAVLEIAHGQFGYTSGPRWLTSVHCQGNETSLDQCVSAGWRLEPTCKYRFGAGVVCKMHNITGDGEVRLRGCTDANAGRVEVQLGGIWGTVSDIGWDLRSGHVVCRQLGFVKAVQVFTHSRYGKGNINLWLSSLECNGQERNLLDCRRELTDFNYDKVTFNAGVECTNHTNYTSEVEVRLFGMNRPNYGRVQIKYNGTWGTICAGRSSLTFHTAEVICRQLGQGPPAKHNFVHNECTAANEGAEIVWLSDLNCRGFESSVDECPHRGWGIMDPFICRGCTPKYCSTCLICRTQNTSIAGLQLRLVGSSFPYAGRVEVNYAGIWGVICLWRMTAAVYQVICRHLGHEGTMGDPSLYESKEYRYYTWYGDSYGPVWLSEISCHGNESNLSQCKVDNPVDVLCSYANGVLEVMCRPRNYTAPYPIRLVGSPVPSAGRLEIQINGTWGTVCSYGVSGRHYTSMIACRQLGFGVPLRESESSFSPLDSECPSNETGSGPVWLINPRCTGNESSLDQCPKAERSSHLQAMCADHASDVCLVCNNSQYQNSEIAVELRGSDVSYAGQVKVRYQGVWGTLCGTDWKTETATVICRQLGFKGVELDFLIHNRYNYGATIIYDANPGPVWFNGGGCSGHERTLGECQLWQEKHCGLSDEVAIICQEEGISVNEFPVRLGGNTSNEGLVEVFYGGLWGSVRAENWDLKDALVFCRQLGFHQVQSTYQKTTELRKQVFWFGGFDCKGSELTLGSCKHRLIAQAVWGYKKPLGVFVYCGNGTVESSQTPALATTLSQARTTLSAKSSERMPLRTKMILPTSTASSIPHMSAPSTQAPLCPTEECQNGGSCVEMKCMCSELYAGIYCQIYVGDDSISLVIKMHLNQWNSMEFRRAIAHTLTEYCRTRACLRERNTNIGNQEKAIVFRTDDIIILQGYPKIWQDTDLLNVKLAIKMPKDSANGIISRDTLSHLLVNVATALQGQIGHNIAYIGYTEITSVPPHDSAGRKSAEKPPSMILHKSVVIALGIAVGVVLLVAVVVAVWYRRRKNSEKAVLRGKPPEDEENIRLVDL</sequence>
<dbReference type="Proteomes" id="UP001249851">
    <property type="component" value="Unassembled WGS sequence"/>
</dbReference>
<dbReference type="SMART" id="SM00202">
    <property type="entry name" value="SR"/>
    <property type="match status" value="10"/>
</dbReference>
<feature type="disulfide bond" evidence="9">
    <location>
        <begin position="108"/>
        <end position="118"/>
    </location>
</feature>
<reference evidence="13" key="2">
    <citation type="journal article" date="2023" name="Science">
        <title>Genomic signatures of disease resistance in endangered staghorn corals.</title>
        <authorList>
            <person name="Vollmer S.V."/>
            <person name="Selwyn J.D."/>
            <person name="Despard B.A."/>
            <person name="Roesel C.L."/>
        </authorList>
    </citation>
    <scope>NUCLEOTIDE SEQUENCE</scope>
    <source>
        <strain evidence="13">K2</strain>
    </source>
</reference>
<dbReference type="PROSITE" id="PS50287">
    <property type="entry name" value="SRCR_2"/>
    <property type="match status" value="10"/>
</dbReference>
<feature type="disulfide bond" evidence="9">
    <location>
        <begin position="228"/>
        <end position="238"/>
    </location>
</feature>
<feature type="transmembrane region" description="Helical" evidence="10">
    <location>
        <begin position="1437"/>
        <end position="1459"/>
    </location>
</feature>
<comment type="subcellular location">
    <subcellularLocation>
        <location evidence="1">Membrane</location>
        <topology evidence="1">Single-pass membrane protein</topology>
    </subcellularLocation>
</comment>
<dbReference type="EMBL" id="JARQWQ010000172">
    <property type="protein sequence ID" value="KAK2547680.1"/>
    <property type="molecule type" value="Genomic_DNA"/>
</dbReference>
<feature type="domain" description="SRCR" evidence="12">
    <location>
        <begin position="266"/>
        <end position="372"/>
    </location>
</feature>
<keyword evidence="14" id="KW-1185">Reference proteome</keyword>
<dbReference type="InterPro" id="IPR058390">
    <property type="entry name" value="DUF8077"/>
</dbReference>
<feature type="domain" description="SRCR" evidence="12">
    <location>
        <begin position="1095"/>
        <end position="1195"/>
    </location>
</feature>
<keyword evidence="6 10" id="KW-0472">Membrane</keyword>